<feature type="compositionally biased region" description="Polar residues" evidence="11">
    <location>
        <begin position="612"/>
        <end position="635"/>
    </location>
</feature>
<feature type="domain" description="C2H2-type" evidence="12">
    <location>
        <begin position="649"/>
        <end position="676"/>
    </location>
</feature>
<feature type="compositionally biased region" description="Basic and acidic residues" evidence="11">
    <location>
        <begin position="600"/>
        <end position="611"/>
    </location>
</feature>
<dbReference type="Gene3D" id="3.30.160.60">
    <property type="entry name" value="Classic Zinc Finger"/>
    <property type="match status" value="10"/>
</dbReference>
<dbReference type="SMART" id="SM00355">
    <property type="entry name" value="ZnF_C2H2"/>
    <property type="match status" value="16"/>
</dbReference>
<reference evidence="13" key="2">
    <citation type="submission" date="2025-08" db="UniProtKB">
        <authorList>
            <consortium name="Ensembl"/>
        </authorList>
    </citation>
    <scope>IDENTIFICATION</scope>
</reference>
<gene>
    <name evidence="13" type="primary">RLF</name>
</gene>
<comment type="subcellular location">
    <subcellularLocation>
        <location evidence="1">Nucleus</location>
    </subcellularLocation>
</comment>
<evidence type="ECO:0000256" key="10">
    <source>
        <dbReference type="PROSITE-ProRule" id="PRU00042"/>
    </source>
</evidence>
<evidence type="ECO:0000256" key="7">
    <source>
        <dbReference type="ARBA" id="ARBA00023125"/>
    </source>
</evidence>
<evidence type="ECO:0000256" key="1">
    <source>
        <dbReference type="ARBA" id="ARBA00004123"/>
    </source>
</evidence>
<dbReference type="FunFam" id="3.30.160.60:FF:000446">
    <property type="entry name" value="Zinc finger protein"/>
    <property type="match status" value="1"/>
</dbReference>
<keyword evidence="9" id="KW-0539">Nucleus</keyword>
<dbReference type="GO" id="GO:0008270">
    <property type="term" value="F:zinc ion binding"/>
    <property type="evidence" value="ECO:0007669"/>
    <property type="project" value="UniProtKB-KW"/>
</dbReference>
<dbReference type="InterPro" id="IPR036236">
    <property type="entry name" value="Znf_C2H2_sf"/>
</dbReference>
<evidence type="ECO:0000256" key="6">
    <source>
        <dbReference type="ARBA" id="ARBA00023015"/>
    </source>
</evidence>
<feature type="domain" description="C2H2-type" evidence="12">
    <location>
        <begin position="263"/>
        <end position="290"/>
    </location>
</feature>
<feature type="compositionally biased region" description="Acidic residues" evidence="11">
    <location>
        <begin position="95"/>
        <end position="107"/>
    </location>
</feature>
<dbReference type="FunFam" id="3.30.160.60:FF:000100">
    <property type="entry name" value="Zinc finger 45-like"/>
    <property type="match status" value="1"/>
</dbReference>
<dbReference type="PROSITE" id="PS50157">
    <property type="entry name" value="ZINC_FINGER_C2H2_2"/>
    <property type="match status" value="10"/>
</dbReference>
<evidence type="ECO:0000256" key="5">
    <source>
        <dbReference type="ARBA" id="ARBA00022833"/>
    </source>
</evidence>
<dbReference type="FunFam" id="3.30.160.60:FF:000096">
    <property type="entry name" value="Zinc finger and BTB domain-containing protein 18 isoform 1"/>
    <property type="match status" value="1"/>
</dbReference>
<keyword evidence="6" id="KW-0805">Transcription regulation</keyword>
<dbReference type="Proteomes" id="UP000265140">
    <property type="component" value="Chromosome 5"/>
</dbReference>
<evidence type="ECO:0000313" key="14">
    <source>
        <dbReference type="Proteomes" id="UP000265140"/>
    </source>
</evidence>
<protein>
    <recommendedName>
        <fullName evidence="12">C2H2-type domain-containing protein</fullName>
    </recommendedName>
</protein>
<feature type="domain" description="C2H2-type" evidence="12">
    <location>
        <begin position="147"/>
        <end position="174"/>
    </location>
</feature>
<sequence>MWDPNYEEADWSYPQCVGVSMDSHLQRMSRAFQEEKLQHPIKDLHSEENIGQNRKPAEDLIANMRSHTDPSCYQCLERFEDQEDFQKPQQTGCEEPAEPEEDNMSTESVEEDIMSFKDEMKPSQPQGFSPRSSTKISPTPLTFSKNTICRVCHKTFNSKYLMRKHLKSEHGQLPYQCYGCADIFRTMVHFREHKAECKPSPFSKARQCCFCNKTFYSSYLMRKHLKSQHDQLPYQCPGCGGQFKTKFNLNEHKKECLVAKSLFSCAQCDKTFIKASYLTKHTRSHTNPCTQCLQSFEHQEDLQKHLQNVLEEASQLNEDDAAILSFEDVRETSRPRDTSNVLPTRKESSKARTCRLCHTTLKSVHLMKMHLNSKHSQHPYQCLLCEKNFRKKSNLKEHLEACHKPTPKHWNKPRTCRACQKTLASVHLLRKHLESEHNLLLYQCVGCGENFKRKSCLLEHKNVCSLAKTIHSCCECGETFKLSKLKACYQVQPHQSPREGQQDTGPIGENTMESCNTTPRNLATPPNIGKTCILCYQTFENGEDLRNHLKCQHDTRPYPFPDCGETFQSKSELQKHSDVHLGSRKCPTCVTRVAPQSTPEHVERRQQDSRESNGVVSPNTTLMDVNPSDDSVSLTSREHETERPQPLNYLCETCGKIFPSLYQLKRHLRVHTGEQPFPCTDCGKRFTCKGSLKNHRRLHTGERPFACTLCQEHFVTNNHLKRHMFVHTRVKPFQCLACGKTFKTKQGWRRHQFQHCDHSKASCIEKDLQGQQQTGCEEAAQP</sequence>
<dbReference type="PANTHER" id="PTHR24377">
    <property type="entry name" value="IP01015P-RELATED"/>
    <property type="match status" value="1"/>
</dbReference>
<evidence type="ECO:0000256" key="8">
    <source>
        <dbReference type="ARBA" id="ARBA00023163"/>
    </source>
</evidence>
<keyword evidence="2" id="KW-0479">Metal-binding</keyword>
<evidence type="ECO:0000256" key="9">
    <source>
        <dbReference type="ARBA" id="ARBA00023242"/>
    </source>
</evidence>
<dbReference type="SUPFAM" id="SSF57667">
    <property type="entry name" value="beta-beta-alpha zinc fingers"/>
    <property type="match status" value="7"/>
</dbReference>
<evidence type="ECO:0000313" key="13">
    <source>
        <dbReference type="Ensembl" id="ENSELUP00000093622.1"/>
    </source>
</evidence>
<feature type="domain" description="C2H2-type" evidence="12">
    <location>
        <begin position="380"/>
        <end position="408"/>
    </location>
</feature>
<dbReference type="Pfam" id="PF12874">
    <property type="entry name" value="zf-met"/>
    <property type="match status" value="2"/>
</dbReference>
<evidence type="ECO:0000256" key="11">
    <source>
        <dbReference type="SAM" id="MobiDB-lite"/>
    </source>
</evidence>
<feature type="domain" description="C2H2-type" evidence="12">
    <location>
        <begin position="677"/>
        <end position="704"/>
    </location>
</feature>
<dbReference type="PROSITE" id="PS00028">
    <property type="entry name" value="ZINC_FINGER_C2H2_1"/>
    <property type="match status" value="7"/>
</dbReference>
<keyword evidence="3" id="KW-0677">Repeat</keyword>
<dbReference type="InterPro" id="IPR050826">
    <property type="entry name" value="Krueppel_C2H2_ZnFinger"/>
</dbReference>
<dbReference type="FunFam" id="3.30.160.60:FF:002716">
    <property type="entry name" value="Zinc finger protein 212"/>
    <property type="match status" value="1"/>
</dbReference>
<proteinExistence type="predicted"/>
<dbReference type="InterPro" id="IPR013087">
    <property type="entry name" value="Znf_C2H2_type"/>
</dbReference>
<organism evidence="13 14">
    <name type="scientific">Esox lucius</name>
    <name type="common">Northern pike</name>
    <dbReference type="NCBI Taxonomy" id="8010"/>
    <lineage>
        <taxon>Eukaryota</taxon>
        <taxon>Metazoa</taxon>
        <taxon>Chordata</taxon>
        <taxon>Craniata</taxon>
        <taxon>Vertebrata</taxon>
        <taxon>Euteleostomi</taxon>
        <taxon>Actinopterygii</taxon>
        <taxon>Neopterygii</taxon>
        <taxon>Teleostei</taxon>
        <taxon>Protacanthopterygii</taxon>
        <taxon>Esociformes</taxon>
        <taxon>Esocidae</taxon>
        <taxon>Esox</taxon>
    </lineage>
</organism>
<reference evidence="13 14" key="1">
    <citation type="submission" date="2020-02" db="EMBL/GenBank/DDBJ databases">
        <title>Esox lucius (northern pike) genome, fEsoLuc1, primary haplotype.</title>
        <authorList>
            <person name="Myers G."/>
            <person name="Karagic N."/>
            <person name="Meyer A."/>
            <person name="Pippel M."/>
            <person name="Reichard M."/>
            <person name="Winkler S."/>
            <person name="Tracey A."/>
            <person name="Sims Y."/>
            <person name="Howe K."/>
            <person name="Rhie A."/>
            <person name="Formenti G."/>
            <person name="Durbin R."/>
            <person name="Fedrigo O."/>
            <person name="Jarvis E.D."/>
        </authorList>
    </citation>
    <scope>NUCLEOTIDE SEQUENCE [LARGE SCALE GENOMIC DNA]</scope>
</reference>
<keyword evidence="8" id="KW-0804">Transcription</keyword>
<keyword evidence="4 10" id="KW-0863">Zinc-finger</keyword>
<dbReference type="GeneTree" id="ENSGT00940000162367"/>
<keyword evidence="14" id="KW-1185">Reference proteome</keyword>
<dbReference type="GO" id="GO:0003677">
    <property type="term" value="F:DNA binding"/>
    <property type="evidence" value="ECO:0007669"/>
    <property type="project" value="UniProtKB-KW"/>
</dbReference>
<evidence type="ECO:0000256" key="4">
    <source>
        <dbReference type="ARBA" id="ARBA00022771"/>
    </source>
</evidence>
<feature type="domain" description="C2H2-type" evidence="12">
    <location>
        <begin position="442"/>
        <end position="469"/>
    </location>
</feature>
<dbReference type="AlphaFoldDB" id="A0AAY5L4F9"/>
<evidence type="ECO:0000256" key="3">
    <source>
        <dbReference type="ARBA" id="ARBA00022737"/>
    </source>
</evidence>
<evidence type="ECO:0000256" key="2">
    <source>
        <dbReference type="ARBA" id="ARBA00022723"/>
    </source>
</evidence>
<accession>A0AAY5L4F9</accession>
<feature type="domain" description="C2H2-type" evidence="12">
    <location>
        <begin position="705"/>
        <end position="732"/>
    </location>
</feature>
<keyword evidence="7" id="KW-0238">DNA-binding</keyword>
<dbReference type="Ensembl" id="ENSELUT00000096550.1">
    <property type="protein sequence ID" value="ENSELUP00000093622.1"/>
    <property type="gene ID" value="ENSELUG00000037259.1"/>
</dbReference>
<feature type="region of interest" description="Disordered" evidence="11">
    <location>
        <begin position="84"/>
        <end position="107"/>
    </location>
</feature>
<reference evidence="13" key="3">
    <citation type="submission" date="2025-09" db="UniProtKB">
        <authorList>
            <consortium name="Ensembl"/>
        </authorList>
    </citation>
    <scope>IDENTIFICATION</scope>
</reference>
<dbReference type="GO" id="GO:0005634">
    <property type="term" value="C:nucleus"/>
    <property type="evidence" value="ECO:0007669"/>
    <property type="project" value="UniProtKB-SubCell"/>
</dbReference>
<dbReference type="Pfam" id="PF00096">
    <property type="entry name" value="zf-C2H2"/>
    <property type="match status" value="8"/>
</dbReference>
<feature type="domain" description="C2H2-type" evidence="12">
    <location>
        <begin position="234"/>
        <end position="254"/>
    </location>
</feature>
<feature type="region of interest" description="Disordered" evidence="11">
    <location>
        <begin position="595"/>
        <end position="641"/>
    </location>
</feature>
<feature type="domain" description="C2H2-type" evidence="12">
    <location>
        <begin position="733"/>
        <end position="760"/>
    </location>
</feature>
<keyword evidence="5" id="KW-0862">Zinc</keyword>
<name>A0AAY5L4F9_ESOLU</name>
<feature type="domain" description="C2H2-type" evidence="12">
    <location>
        <begin position="549"/>
        <end position="585"/>
    </location>
</feature>
<evidence type="ECO:0000259" key="12">
    <source>
        <dbReference type="PROSITE" id="PS50157"/>
    </source>
</evidence>